<feature type="chain" id="PRO_5002802845" description="Pectate lyase" evidence="4">
    <location>
        <begin position="32"/>
        <end position="765"/>
    </location>
</feature>
<dbReference type="InterPro" id="IPR011050">
    <property type="entry name" value="Pectin_lyase_fold/virulence"/>
</dbReference>
<organism evidence="5 6">
    <name type="scientific">Chthoniobacter flavus Ellin428</name>
    <dbReference type="NCBI Taxonomy" id="497964"/>
    <lineage>
        <taxon>Bacteria</taxon>
        <taxon>Pseudomonadati</taxon>
        <taxon>Verrucomicrobiota</taxon>
        <taxon>Spartobacteria</taxon>
        <taxon>Chthoniobacterales</taxon>
        <taxon>Chthoniobacteraceae</taxon>
        <taxon>Chthoniobacter</taxon>
    </lineage>
</organism>
<keyword evidence="1" id="KW-0479">Metal-binding</keyword>
<protein>
    <recommendedName>
        <fullName evidence="7">Pectate lyase</fullName>
    </recommendedName>
</protein>
<name>B4CXF8_9BACT</name>
<dbReference type="InParanoid" id="B4CXF8"/>
<dbReference type="eggNOG" id="COG3866">
    <property type="taxonomic scope" value="Bacteria"/>
</dbReference>
<dbReference type="InterPro" id="IPR052063">
    <property type="entry name" value="Polysaccharide_Lyase_1"/>
</dbReference>
<comment type="caution">
    <text evidence="5">The sequence shown here is derived from an EMBL/GenBank/DDBJ whole genome shotgun (WGS) entry which is preliminary data.</text>
</comment>
<dbReference type="Gene3D" id="2.160.20.10">
    <property type="entry name" value="Single-stranded right-handed beta-helix, Pectin lyase-like"/>
    <property type="match status" value="1"/>
</dbReference>
<keyword evidence="4" id="KW-0732">Signal</keyword>
<dbReference type="STRING" id="497964.CfE428DRAFT_1249"/>
<dbReference type="GO" id="GO:0046872">
    <property type="term" value="F:metal ion binding"/>
    <property type="evidence" value="ECO:0007669"/>
    <property type="project" value="UniProtKB-KW"/>
</dbReference>
<keyword evidence="2" id="KW-0325">Glycoprotein</keyword>
<gene>
    <name evidence="5" type="ORF">CfE428DRAFT_1249</name>
</gene>
<dbReference type="EMBL" id="ABVL01000003">
    <property type="protein sequence ID" value="EDY20956.1"/>
    <property type="molecule type" value="Genomic_DNA"/>
</dbReference>
<sequence length="765" mass="81404" precursor="true">MAVCSPIPWRVPRVACFCLLFGSALLGQSHAGQVSHLWKGGAGNWGEQARWDGGEFGANDRAAIEGDGQVAFTQGDVVLHQLDVGSFHAAHSSLTMEGGMLTLPGNLRIGEMTGASGKVVQTGGDIRTVEIFVAGSNPGDGSDRHARGELEVRGGSIVTRHLTLGWGLGSQGRIHIVGSAAQPILVLDYFWVGVRSQAEGSSETELAYDIDGGGVTPIVCWNPKASPIAFVDTAAKSTCRLRLGLLAKPPGVDIPLVRMPKPCNGVFTDLPEGSPVRAEFQGQTYEWTITYRGGAKQTDVVLTHPQLVSASGMHTPYHAERSAKPFAVTAAQVDAGLRELISRESAAEKPVDTSAPRAFPGAEGFGAFAKGGRSGRVLFVTNLNDSGPGSLRAAIETKGPRTILFRVGGVIQLKSALTIREPFVTIAGQTAPGDGICVRADNGIHADTFVLSNTHDVVVRFLRAQSGKSSGPARFDDGGDAISVYDSTDFIIDHCSTHFGTDETLSVTGVSDRYTVQWSIISEGLNYEKHSMASLLGGGRSTWHHNLFAHCGSRNPNFAGEPSCDFRNNVIYDWGGTSGQGGFTQLNYAGNYLRPGASTSRSARRFLTGNATELASSLYLSGNVLDGSPEITADNALGMDRERDVLRATPFPMIDMPMDPADTALERVLSGAGAVSPKRDAADRRVIADVRERTGRIIASQEEVGGWPSYAVVQGASPTGDEQDGIPSEWKRRHGLDPKKPAEAQPQPPDGYTWLEEYLNELAAK</sequence>
<evidence type="ECO:0000256" key="2">
    <source>
        <dbReference type="ARBA" id="ARBA00023180"/>
    </source>
</evidence>
<reference evidence="5 6" key="1">
    <citation type="journal article" date="2011" name="J. Bacteriol.">
        <title>Genome sequence of Chthoniobacter flavus Ellin428, an aerobic heterotrophic soil bacterium.</title>
        <authorList>
            <person name="Kant R."/>
            <person name="van Passel M.W."/>
            <person name="Palva A."/>
            <person name="Lucas S."/>
            <person name="Lapidus A."/>
            <person name="Glavina Del Rio T."/>
            <person name="Dalin E."/>
            <person name="Tice H."/>
            <person name="Bruce D."/>
            <person name="Goodwin L."/>
            <person name="Pitluck S."/>
            <person name="Larimer F.W."/>
            <person name="Land M.L."/>
            <person name="Hauser L."/>
            <person name="Sangwan P."/>
            <person name="de Vos W.M."/>
            <person name="Janssen P.H."/>
            <person name="Smidt H."/>
        </authorList>
    </citation>
    <scope>NUCLEOTIDE SEQUENCE [LARGE SCALE GENOMIC DNA]</scope>
    <source>
        <strain evidence="5 6">Ellin428</strain>
    </source>
</reference>
<keyword evidence="6" id="KW-1185">Reference proteome</keyword>
<proteinExistence type="predicted"/>
<feature type="region of interest" description="Disordered" evidence="3">
    <location>
        <begin position="713"/>
        <end position="752"/>
    </location>
</feature>
<evidence type="ECO:0000256" key="3">
    <source>
        <dbReference type="SAM" id="MobiDB-lite"/>
    </source>
</evidence>
<evidence type="ECO:0008006" key="7">
    <source>
        <dbReference type="Google" id="ProtNLM"/>
    </source>
</evidence>
<dbReference type="Proteomes" id="UP000005824">
    <property type="component" value="Unassembled WGS sequence"/>
</dbReference>
<dbReference type="InterPro" id="IPR012334">
    <property type="entry name" value="Pectin_lyas_fold"/>
</dbReference>
<accession>B4CXF8</accession>
<evidence type="ECO:0000313" key="6">
    <source>
        <dbReference type="Proteomes" id="UP000005824"/>
    </source>
</evidence>
<dbReference type="PANTHER" id="PTHR42970:SF1">
    <property type="entry name" value="PECTATE LYASE C-RELATED"/>
    <property type="match status" value="1"/>
</dbReference>
<dbReference type="SUPFAM" id="SSF51126">
    <property type="entry name" value="Pectin lyase-like"/>
    <property type="match status" value="1"/>
</dbReference>
<evidence type="ECO:0000256" key="4">
    <source>
        <dbReference type="SAM" id="SignalP"/>
    </source>
</evidence>
<feature type="signal peptide" evidence="4">
    <location>
        <begin position="1"/>
        <end position="31"/>
    </location>
</feature>
<evidence type="ECO:0000313" key="5">
    <source>
        <dbReference type="EMBL" id="EDY20956.1"/>
    </source>
</evidence>
<dbReference type="AlphaFoldDB" id="B4CXF8"/>
<dbReference type="PANTHER" id="PTHR42970">
    <property type="entry name" value="PECTATE LYASE C-RELATED"/>
    <property type="match status" value="1"/>
</dbReference>
<evidence type="ECO:0000256" key="1">
    <source>
        <dbReference type="ARBA" id="ARBA00022723"/>
    </source>
</evidence>